<dbReference type="InterPro" id="IPR036942">
    <property type="entry name" value="Beta-barrel_TonB_sf"/>
</dbReference>
<dbReference type="eggNOG" id="COG4771">
    <property type="taxonomic scope" value="Bacteria"/>
</dbReference>
<dbReference type="RefSeq" id="WP_007635685.1">
    <property type="nucleotide sequence ID" value="NC_020514.1"/>
</dbReference>
<dbReference type="Pfam" id="PF07715">
    <property type="entry name" value="Plug"/>
    <property type="match status" value="1"/>
</dbReference>
<evidence type="ECO:0000256" key="8">
    <source>
        <dbReference type="PROSITE-ProRule" id="PRU01360"/>
    </source>
</evidence>
<keyword evidence="14" id="KW-1185">Reference proteome</keyword>
<evidence type="ECO:0000256" key="3">
    <source>
        <dbReference type="ARBA" id="ARBA00022452"/>
    </source>
</evidence>
<dbReference type="STRING" id="1129794.C427_2948"/>
<feature type="signal peptide" evidence="10">
    <location>
        <begin position="1"/>
        <end position="16"/>
    </location>
</feature>
<keyword evidence="4 8" id="KW-0812">Transmembrane</keyword>
<evidence type="ECO:0000256" key="6">
    <source>
        <dbReference type="ARBA" id="ARBA00023136"/>
    </source>
</evidence>
<dbReference type="SUPFAM" id="SSF56935">
    <property type="entry name" value="Porins"/>
    <property type="match status" value="1"/>
</dbReference>
<reference evidence="13 14" key="1">
    <citation type="journal article" date="2013" name="Genome Announc.">
        <title>Complete Genome Sequence of Glaciecola psychrophila Strain 170T.</title>
        <authorList>
            <person name="Yin J."/>
            <person name="Chen J."/>
            <person name="Liu G."/>
            <person name="Yu Y."/>
            <person name="Song L."/>
            <person name="Wang X."/>
            <person name="Qu X."/>
        </authorList>
    </citation>
    <scope>NUCLEOTIDE SEQUENCE [LARGE SCALE GENOMIC DNA]</scope>
    <source>
        <strain evidence="13 14">170</strain>
    </source>
</reference>
<evidence type="ECO:0000259" key="11">
    <source>
        <dbReference type="Pfam" id="PF00593"/>
    </source>
</evidence>
<keyword evidence="5 9" id="KW-0798">TonB box</keyword>
<dbReference type="HOGENOM" id="CLU_010745_1_1_6"/>
<feature type="domain" description="TonB-dependent receptor-like beta-barrel" evidence="11">
    <location>
        <begin position="470"/>
        <end position="916"/>
    </location>
</feature>
<keyword evidence="7 8" id="KW-0998">Cell outer membrane</keyword>
<evidence type="ECO:0000256" key="5">
    <source>
        <dbReference type="ARBA" id="ARBA00023077"/>
    </source>
</evidence>
<dbReference type="GO" id="GO:0009279">
    <property type="term" value="C:cell outer membrane"/>
    <property type="evidence" value="ECO:0007669"/>
    <property type="project" value="UniProtKB-SubCell"/>
</dbReference>
<feature type="domain" description="TonB-dependent receptor plug" evidence="12">
    <location>
        <begin position="133"/>
        <end position="255"/>
    </location>
</feature>
<feature type="chain" id="PRO_5003902107" evidence="10">
    <location>
        <begin position="17"/>
        <end position="955"/>
    </location>
</feature>
<dbReference type="PANTHER" id="PTHR47234:SF3">
    <property type="entry name" value="SECRETIN_TONB SHORT N-TERMINAL DOMAIN-CONTAINING PROTEIN"/>
    <property type="match status" value="1"/>
</dbReference>
<keyword evidence="6 8" id="KW-0472">Membrane</keyword>
<dbReference type="PATRIC" id="fig|1129794.4.peg.2932"/>
<sequence>MRLSVLLLIISLQASAKNKYQFDIPPQVADKALILFAQQANSTLLFPIELAEQEIANSLIGYYTVELGLVKLLEGTSLYPVYDEKGLSVKAIIQVDDIGLMNLADSKTKKGLFSSNEMEKIAVVGTRSAPRSVIDSPIPLDIIGVAELTRQGATDMTSMISSLVPSFNVNDQPINDASSLVRPANLRGMASDHTLILINGKRRHRSSAITFLGGGLSDGAQGVDISNIPTSSLQQIEVLRDGAAAQYGSDAIAGVINFVLNDNDDGGMIDLRVGQFGEGDGELLQIQGNLGLPLGSNGFINISTEFKQQAATDRSVQRYDALALTEAGNNNIANPAQVWGSPEVNYNVKLLVNMGYQLDPSNELYSFSNLAQRQIQGGFYFRNPHTRDGVYEGQPDENGVATLLVADLDGIGVGISCPKVFITDNNVLDDSDFLLITDKSSALGQNCFSFNEILPGGFTPQFGGTISDVSWVLGVKGQTYSEWDYDLSVGLGYSEIDYEISNTVNPSLGPLTPFSFNPGLASQLEKNINLDLFKQFNIDEKYQINFATGLEWRRENYRQKVGDLASYAVGDLAFDPNTGLSQGFGVGSNGFPGYSPQSSGNWGRGNWAIYTDFEVHMSDVFLFGLAARYEDFTDFGSTFDGKVSARMILNESLTLRGSVSTGFKAPTVGQSNVINVTTAFSPQGLEDQATLPPTNAISIQLGATPLRPEKSLNTSFGLVGAIAKRFYFTLDYFNIQLDDRISTTSALTLSKEDIQSLLDAGITDATSYSSAKYFTNDFDSTSQGLDLVVNYETYLFNIPSRFMFTYNWTDTVVDRVTLYPIVGTDGSTYFESNLTQQRINMIENNLPAQRASLSVMQEYNKLSSNIRLNFYDDFYEDHLDAAAGYDFIAGSELTLDVDIRYQYSAHFTLSIGAKNLFDNRPDHNPFSAEAGALYPATSPLGINGGFYYLRTIYEF</sequence>
<comment type="subcellular location">
    <subcellularLocation>
        <location evidence="1 8">Cell outer membrane</location>
        <topology evidence="1 8">Multi-pass membrane protein</topology>
    </subcellularLocation>
</comment>
<comment type="similarity">
    <text evidence="8 9">Belongs to the TonB-dependent receptor family.</text>
</comment>
<evidence type="ECO:0000259" key="12">
    <source>
        <dbReference type="Pfam" id="PF07715"/>
    </source>
</evidence>
<evidence type="ECO:0000256" key="9">
    <source>
        <dbReference type="RuleBase" id="RU003357"/>
    </source>
</evidence>
<keyword evidence="13" id="KW-0675">Receptor</keyword>
<dbReference type="EMBL" id="CP003837">
    <property type="protein sequence ID" value="AGH45057.1"/>
    <property type="molecule type" value="Genomic_DNA"/>
</dbReference>
<dbReference type="PROSITE" id="PS52016">
    <property type="entry name" value="TONB_DEPENDENT_REC_3"/>
    <property type="match status" value="1"/>
</dbReference>
<keyword evidence="3 8" id="KW-1134">Transmembrane beta strand</keyword>
<evidence type="ECO:0000256" key="2">
    <source>
        <dbReference type="ARBA" id="ARBA00022448"/>
    </source>
</evidence>
<evidence type="ECO:0000256" key="4">
    <source>
        <dbReference type="ARBA" id="ARBA00022692"/>
    </source>
</evidence>
<dbReference type="Pfam" id="PF00593">
    <property type="entry name" value="TonB_dep_Rec_b-barrel"/>
    <property type="match status" value="1"/>
</dbReference>
<dbReference type="Proteomes" id="UP000011864">
    <property type="component" value="Chromosome"/>
</dbReference>
<name>K6ZKA3_9ALTE</name>
<accession>K6ZKA3</accession>
<dbReference type="InterPro" id="IPR000531">
    <property type="entry name" value="Beta-barrel_TonB"/>
</dbReference>
<organism evidence="13 14">
    <name type="scientific">Paraglaciecola psychrophila 170</name>
    <dbReference type="NCBI Taxonomy" id="1129794"/>
    <lineage>
        <taxon>Bacteria</taxon>
        <taxon>Pseudomonadati</taxon>
        <taxon>Pseudomonadota</taxon>
        <taxon>Gammaproteobacteria</taxon>
        <taxon>Alteromonadales</taxon>
        <taxon>Alteromonadaceae</taxon>
        <taxon>Paraglaciecola</taxon>
    </lineage>
</organism>
<dbReference type="KEGG" id="gps:C427_2948"/>
<evidence type="ECO:0000256" key="7">
    <source>
        <dbReference type="ARBA" id="ARBA00023237"/>
    </source>
</evidence>
<dbReference type="InterPro" id="IPR037066">
    <property type="entry name" value="Plug_dom_sf"/>
</dbReference>
<dbReference type="InterPro" id="IPR039426">
    <property type="entry name" value="TonB-dep_rcpt-like"/>
</dbReference>
<dbReference type="AlphaFoldDB" id="K6ZKA3"/>
<dbReference type="PANTHER" id="PTHR47234">
    <property type="match status" value="1"/>
</dbReference>
<dbReference type="Gene3D" id="2.40.170.20">
    <property type="entry name" value="TonB-dependent receptor, beta-barrel domain"/>
    <property type="match status" value="1"/>
</dbReference>
<dbReference type="OrthoDB" id="9805434at2"/>
<evidence type="ECO:0000313" key="14">
    <source>
        <dbReference type="Proteomes" id="UP000011864"/>
    </source>
</evidence>
<dbReference type="Gene3D" id="3.55.50.30">
    <property type="match status" value="1"/>
</dbReference>
<proteinExistence type="inferred from homology"/>
<dbReference type="Gene3D" id="2.170.130.10">
    <property type="entry name" value="TonB-dependent receptor, plug domain"/>
    <property type="match status" value="1"/>
</dbReference>
<evidence type="ECO:0000256" key="1">
    <source>
        <dbReference type="ARBA" id="ARBA00004571"/>
    </source>
</evidence>
<keyword evidence="10" id="KW-0732">Signal</keyword>
<evidence type="ECO:0000313" key="13">
    <source>
        <dbReference type="EMBL" id="AGH45057.1"/>
    </source>
</evidence>
<protein>
    <submittedName>
        <fullName evidence="13">Putative TonB-dependent outer membrane receptor</fullName>
    </submittedName>
</protein>
<dbReference type="InterPro" id="IPR012910">
    <property type="entry name" value="Plug_dom"/>
</dbReference>
<gene>
    <name evidence="13" type="ORF">C427_2948</name>
</gene>
<keyword evidence="2 8" id="KW-0813">Transport</keyword>
<evidence type="ECO:0000256" key="10">
    <source>
        <dbReference type="SAM" id="SignalP"/>
    </source>
</evidence>